<keyword evidence="3" id="KW-1185">Reference proteome</keyword>
<dbReference type="EMBL" id="JAIWYP010000009">
    <property type="protein sequence ID" value="KAH3777312.1"/>
    <property type="molecule type" value="Genomic_DNA"/>
</dbReference>
<organism evidence="2 3">
    <name type="scientific">Dreissena polymorpha</name>
    <name type="common">Zebra mussel</name>
    <name type="synonym">Mytilus polymorpha</name>
    <dbReference type="NCBI Taxonomy" id="45954"/>
    <lineage>
        <taxon>Eukaryota</taxon>
        <taxon>Metazoa</taxon>
        <taxon>Spiralia</taxon>
        <taxon>Lophotrochozoa</taxon>
        <taxon>Mollusca</taxon>
        <taxon>Bivalvia</taxon>
        <taxon>Autobranchia</taxon>
        <taxon>Heteroconchia</taxon>
        <taxon>Euheterodonta</taxon>
        <taxon>Imparidentia</taxon>
        <taxon>Neoheterodontei</taxon>
        <taxon>Myida</taxon>
        <taxon>Dreissenoidea</taxon>
        <taxon>Dreissenidae</taxon>
        <taxon>Dreissena</taxon>
    </lineage>
</organism>
<gene>
    <name evidence="2" type="ORF">DPMN_178752</name>
</gene>
<name>A0A9D4EBJ5_DREPO</name>
<feature type="region of interest" description="Disordered" evidence="1">
    <location>
        <begin position="192"/>
        <end position="215"/>
    </location>
</feature>
<feature type="compositionally biased region" description="Basic and acidic residues" evidence="1">
    <location>
        <begin position="84"/>
        <end position="93"/>
    </location>
</feature>
<proteinExistence type="predicted"/>
<feature type="region of interest" description="Disordered" evidence="1">
    <location>
        <begin position="76"/>
        <end position="95"/>
    </location>
</feature>
<sequence length="576" mass="63147">MSSRNMSQGLVPVNIDPPQTLMLISGIGPKLARVIVQLRQGSGNLDLDTLEVLIGRPLSERELDQLDFAENPMLSAASQASGTEEEHPSRSRAPEPMFVSTPYLNQDQMKAELASQISDLEADITRWEEFLGIWSDILPQFAKPLFPKRLLFQPDPVVVTGMPIPSDVASSVPAPPQSLGLPQMRAGREIKRPRQSSLCGSVTSEASSMAPSTHSPWRAADYNVPAQFRETSSEYLGHFRAPRSPPAPIMRPCPTHFTMPSNQPVASGVSLYNNQPVASGVSLPSNQPVISGVSLYNSQHVASGVSLPSNQPVVSGVSSYNNQPVASGVSLLNNQPVVSGFSMPNNPTVVSSVPVQSTLPVVRNLITASNLPILGNTIASNNPTVALPNSIPVPIGHLVPINPPTQHDRDVLTKLPKSLLFDGCSNWSLFKRKFERYARVQVWSDEECGDCLCWCLTGKAVDFYALLTEGRETLPYAELMQRLQERFGVRELPAIAQGRFQDVQQEVGEYLDDWSDRVLTLATTVFRDLPYAYATEQAVTKFWHGLLDKETGKHVSLQLRTSMGDAMNMMRIYSHV</sequence>
<dbReference type="Proteomes" id="UP000828390">
    <property type="component" value="Unassembled WGS sequence"/>
</dbReference>
<dbReference type="AlphaFoldDB" id="A0A9D4EBJ5"/>
<reference evidence="2" key="2">
    <citation type="submission" date="2020-11" db="EMBL/GenBank/DDBJ databases">
        <authorList>
            <person name="McCartney M.A."/>
            <person name="Auch B."/>
            <person name="Kono T."/>
            <person name="Mallez S."/>
            <person name="Becker A."/>
            <person name="Gohl D.M."/>
            <person name="Silverstein K.A.T."/>
            <person name="Koren S."/>
            <person name="Bechman K.B."/>
            <person name="Herman A."/>
            <person name="Abrahante J.E."/>
            <person name="Garbe J."/>
        </authorList>
    </citation>
    <scope>NUCLEOTIDE SEQUENCE</scope>
    <source>
        <strain evidence="2">Duluth1</strain>
        <tissue evidence="2">Whole animal</tissue>
    </source>
</reference>
<accession>A0A9D4EBJ5</accession>
<evidence type="ECO:0000313" key="2">
    <source>
        <dbReference type="EMBL" id="KAH3777312.1"/>
    </source>
</evidence>
<evidence type="ECO:0000313" key="3">
    <source>
        <dbReference type="Proteomes" id="UP000828390"/>
    </source>
</evidence>
<protein>
    <submittedName>
        <fullName evidence="2">Uncharacterized protein</fullName>
    </submittedName>
</protein>
<feature type="compositionally biased region" description="Polar residues" evidence="1">
    <location>
        <begin position="195"/>
        <end position="215"/>
    </location>
</feature>
<comment type="caution">
    <text evidence="2">The sequence shown here is derived from an EMBL/GenBank/DDBJ whole genome shotgun (WGS) entry which is preliminary data.</text>
</comment>
<evidence type="ECO:0000256" key="1">
    <source>
        <dbReference type="SAM" id="MobiDB-lite"/>
    </source>
</evidence>
<reference evidence="2" key="1">
    <citation type="journal article" date="2019" name="bioRxiv">
        <title>The Genome of the Zebra Mussel, Dreissena polymorpha: A Resource for Invasive Species Research.</title>
        <authorList>
            <person name="McCartney M.A."/>
            <person name="Auch B."/>
            <person name="Kono T."/>
            <person name="Mallez S."/>
            <person name="Zhang Y."/>
            <person name="Obille A."/>
            <person name="Becker A."/>
            <person name="Abrahante J.E."/>
            <person name="Garbe J."/>
            <person name="Badalamenti J.P."/>
            <person name="Herman A."/>
            <person name="Mangelson H."/>
            <person name="Liachko I."/>
            <person name="Sullivan S."/>
            <person name="Sone E.D."/>
            <person name="Koren S."/>
            <person name="Silverstein K.A.T."/>
            <person name="Beckman K.B."/>
            <person name="Gohl D.M."/>
        </authorList>
    </citation>
    <scope>NUCLEOTIDE SEQUENCE</scope>
    <source>
        <strain evidence="2">Duluth1</strain>
        <tissue evidence="2">Whole animal</tissue>
    </source>
</reference>